<dbReference type="OrthoDB" id="5592477at2"/>
<feature type="transmembrane region" description="Helical" evidence="6">
    <location>
        <begin position="107"/>
        <end position="125"/>
    </location>
</feature>
<dbReference type="Pfam" id="PF07947">
    <property type="entry name" value="YhhN"/>
    <property type="match status" value="1"/>
</dbReference>
<evidence type="ECO:0000256" key="2">
    <source>
        <dbReference type="ARBA" id="ARBA00007375"/>
    </source>
</evidence>
<comment type="caution">
    <text evidence="7">The sequence shown here is derived from an EMBL/GenBank/DDBJ whole genome shotgun (WGS) entry which is preliminary data.</text>
</comment>
<evidence type="ECO:0000256" key="5">
    <source>
        <dbReference type="ARBA" id="ARBA00023136"/>
    </source>
</evidence>
<evidence type="ECO:0000256" key="3">
    <source>
        <dbReference type="ARBA" id="ARBA00022692"/>
    </source>
</evidence>
<dbReference type="GO" id="GO:0016020">
    <property type="term" value="C:membrane"/>
    <property type="evidence" value="ECO:0007669"/>
    <property type="project" value="UniProtKB-SubCell"/>
</dbReference>
<evidence type="ECO:0000256" key="6">
    <source>
        <dbReference type="SAM" id="Phobius"/>
    </source>
</evidence>
<name>A0A2T5MG16_9GAMM</name>
<dbReference type="InterPro" id="IPR012506">
    <property type="entry name" value="TMEM86B-like"/>
</dbReference>
<dbReference type="RefSeq" id="WP_107940073.1">
    <property type="nucleotide sequence ID" value="NZ_QANS01000003.1"/>
</dbReference>
<sequence length="212" mass="22598">MPIAVGFAIVAAISALAAIIADWNERRHFTFYVLKPLTTIFIIGIAATVPEGNARAFMLLALVLSLIGDICLMFEGNGWFVGGLSSFLLAHLAFIPALLYGVDSPTLPLWSAGIVLWGLGFFIWLLPKTGPLKPAVLVYGTILMSLALAAIARWNVAPTEAARLALVGAILFVISDSALSVRKFVGSYRGAQALILSTYWSAIGLMAFSLTV</sequence>
<gene>
    <name evidence="7" type="ORF">CJD38_09360</name>
</gene>
<keyword evidence="5 6" id="KW-0472">Membrane</keyword>
<dbReference type="PANTHER" id="PTHR31885">
    <property type="entry name" value="GH04784P"/>
    <property type="match status" value="1"/>
</dbReference>
<protein>
    <recommendedName>
        <fullName evidence="9">Lysoplasmalogenase</fullName>
    </recommendedName>
</protein>
<feature type="transmembrane region" description="Helical" evidence="6">
    <location>
        <begin position="193"/>
        <end position="211"/>
    </location>
</feature>
<dbReference type="Proteomes" id="UP000244248">
    <property type="component" value="Unassembled WGS sequence"/>
</dbReference>
<evidence type="ECO:0000256" key="4">
    <source>
        <dbReference type="ARBA" id="ARBA00022989"/>
    </source>
</evidence>
<feature type="transmembrane region" description="Helical" evidence="6">
    <location>
        <begin position="162"/>
        <end position="181"/>
    </location>
</feature>
<dbReference type="GO" id="GO:0016787">
    <property type="term" value="F:hydrolase activity"/>
    <property type="evidence" value="ECO:0007669"/>
    <property type="project" value="TreeGrafter"/>
</dbReference>
<evidence type="ECO:0000313" key="8">
    <source>
        <dbReference type="Proteomes" id="UP000244248"/>
    </source>
</evidence>
<keyword evidence="4 6" id="KW-1133">Transmembrane helix</keyword>
<reference evidence="7 8" key="1">
    <citation type="submission" date="2018-04" db="EMBL/GenBank/DDBJ databases">
        <title>Novel species isolated from glacier.</title>
        <authorList>
            <person name="Liu Q."/>
            <person name="Xin Y.-H."/>
        </authorList>
    </citation>
    <scope>NUCLEOTIDE SEQUENCE [LARGE SCALE GENOMIC DNA]</scope>
    <source>
        <strain evidence="7 8">GT1R17</strain>
    </source>
</reference>
<organism evidence="7 8">
    <name type="scientific">Stenotrophobium rhamnosiphilum</name>
    <dbReference type="NCBI Taxonomy" id="2029166"/>
    <lineage>
        <taxon>Bacteria</taxon>
        <taxon>Pseudomonadati</taxon>
        <taxon>Pseudomonadota</taxon>
        <taxon>Gammaproteobacteria</taxon>
        <taxon>Nevskiales</taxon>
        <taxon>Nevskiaceae</taxon>
        <taxon>Stenotrophobium</taxon>
    </lineage>
</organism>
<feature type="transmembrane region" description="Helical" evidence="6">
    <location>
        <begin position="79"/>
        <end position="101"/>
    </location>
</feature>
<evidence type="ECO:0000313" key="7">
    <source>
        <dbReference type="EMBL" id="PTU31528.1"/>
    </source>
</evidence>
<dbReference type="EMBL" id="QANS01000003">
    <property type="protein sequence ID" value="PTU31528.1"/>
    <property type="molecule type" value="Genomic_DNA"/>
</dbReference>
<comment type="similarity">
    <text evidence="2">Belongs to the TMEM86 family.</text>
</comment>
<dbReference type="PANTHER" id="PTHR31885:SF6">
    <property type="entry name" value="GH04784P"/>
    <property type="match status" value="1"/>
</dbReference>
<evidence type="ECO:0008006" key="9">
    <source>
        <dbReference type="Google" id="ProtNLM"/>
    </source>
</evidence>
<feature type="transmembrane region" description="Helical" evidence="6">
    <location>
        <begin position="137"/>
        <end position="156"/>
    </location>
</feature>
<comment type="subcellular location">
    <subcellularLocation>
        <location evidence="1">Membrane</location>
        <topology evidence="1">Multi-pass membrane protein</topology>
    </subcellularLocation>
</comment>
<proteinExistence type="inferred from homology"/>
<evidence type="ECO:0000256" key="1">
    <source>
        <dbReference type="ARBA" id="ARBA00004141"/>
    </source>
</evidence>
<dbReference type="AlphaFoldDB" id="A0A2T5MG16"/>
<accession>A0A2T5MG16</accession>
<keyword evidence="3 6" id="KW-0812">Transmembrane</keyword>
<keyword evidence="8" id="KW-1185">Reference proteome</keyword>